<dbReference type="AlphaFoldDB" id="A0ABD3GII7"/>
<dbReference type="EMBL" id="JBJQOH010000007">
    <property type="protein sequence ID" value="KAL3678486.1"/>
    <property type="molecule type" value="Genomic_DNA"/>
</dbReference>
<sequence>MGLILERKAGAVRKWARPVHLQWVQTAKETFLPELRARLVHKFCSQFVAIEEEAITKAWLDDILYDTDNEENIVLDSGDVSEDNVSHGQVTIPALGDYIVSLCHDESGKQDNADDLLPTPEKWIVLAVTSDDEAFQSRLSMIYVSEDGVASQPEGLWPTEATDLLVSQVVRDMRTTFASLFPEQSQRT</sequence>
<gene>
    <name evidence="1" type="ORF">R1sor_021442</name>
</gene>
<organism evidence="1 2">
    <name type="scientific">Riccia sorocarpa</name>
    <dbReference type="NCBI Taxonomy" id="122646"/>
    <lineage>
        <taxon>Eukaryota</taxon>
        <taxon>Viridiplantae</taxon>
        <taxon>Streptophyta</taxon>
        <taxon>Embryophyta</taxon>
        <taxon>Marchantiophyta</taxon>
        <taxon>Marchantiopsida</taxon>
        <taxon>Marchantiidae</taxon>
        <taxon>Marchantiales</taxon>
        <taxon>Ricciaceae</taxon>
        <taxon>Riccia</taxon>
    </lineage>
</organism>
<comment type="caution">
    <text evidence="1">The sequence shown here is derived from an EMBL/GenBank/DDBJ whole genome shotgun (WGS) entry which is preliminary data.</text>
</comment>
<proteinExistence type="predicted"/>
<evidence type="ECO:0000313" key="1">
    <source>
        <dbReference type="EMBL" id="KAL3678486.1"/>
    </source>
</evidence>
<evidence type="ECO:0000313" key="2">
    <source>
        <dbReference type="Proteomes" id="UP001633002"/>
    </source>
</evidence>
<keyword evidence="2" id="KW-1185">Reference proteome</keyword>
<accession>A0ABD3GII7</accession>
<reference evidence="1 2" key="1">
    <citation type="submission" date="2024-09" db="EMBL/GenBank/DDBJ databases">
        <title>Chromosome-scale assembly of Riccia sorocarpa.</title>
        <authorList>
            <person name="Paukszto L."/>
        </authorList>
    </citation>
    <scope>NUCLEOTIDE SEQUENCE [LARGE SCALE GENOMIC DNA]</scope>
    <source>
        <strain evidence="1">LP-2024</strain>
        <tissue evidence="1">Aerial parts of the thallus</tissue>
    </source>
</reference>
<protein>
    <submittedName>
        <fullName evidence="1">Uncharacterized protein</fullName>
    </submittedName>
</protein>
<name>A0ABD3GII7_9MARC</name>
<dbReference type="Proteomes" id="UP001633002">
    <property type="component" value="Unassembled WGS sequence"/>
</dbReference>